<proteinExistence type="predicted"/>
<evidence type="ECO:0000313" key="2">
    <source>
        <dbReference type="EMBL" id="SBV90874.1"/>
    </source>
</evidence>
<feature type="transmembrane region" description="Helical" evidence="1">
    <location>
        <begin position="13"/>
        <end position="34"/>
    </location>
</feature>
<gene>
    <name evidence="2" type="ORF">KL86DYS1_10188</name>
</gene>
<keyword evidence="1" id="KW-0472">Membrane</keyword>
<reference evidence="2" key="1">
    <citation type="submission" date="2016-04" db="EMBL/GenBank/DDBJ databases">
        <authorList>
            <person name="Evans L.H."/>
            <person name="Alamgir A."/>
            <person name="Owens N."/>
            <person name="Weber N.D."/>
            <person name="Virtaneva K."/>
            <person name="Barbian K."/>
            <person name="Babar A."/>
            <person name="Rosenke K."/>
        </authorList>
    </citation>
    <scope>NUCLEOTIDE SEQUENCE</scope>
    <source>
        <strain evidence="2">86-1</strain>
    </source>
</reference>
<sequence>MEDFLKDINKSDLLVIVISCISLFVSAIVLLITYKTYILKYGHKVRGWTGISYSITSSNNYFHTLVLENLKDKDLIIFDIFVRFGHNIYLDMLDKDNLNESYFHIIPALSTKEFRFGPAIEYTSGTHLVNLSQLFANEKISKKIILSTNQGKVVVSPFKKGWSPISDYFNNYGTVVINPIRYYSDNSIYGRKGKEKEQTNPAIDYSTYGNQTLYLVVIKRKHFGLVTYPIWKNAKVQYFSDIDFTKESLENKDSLKKFLLKAKANNKIDFETIDTIVDFQSYVNSIREKYSTSPILLEAENWYTYHVVDKVQTYWYKFKECHKGKRQKKGK</sequence>
<evidence type="ECO:0000256" key="1">
    <source>
        <dbReference type="SAM" id="Phobius"/>
    </source>
</evidence>
<accession>A0A212IUL3</accession>
<dbReference type="RefSeq" id="WP_296937978.1">
    <property type="nucleotide sequence ID" value="NZ_LT599032.1"/>
</dbReference>
<protein>
    <submittedName>
        <fullName evidence="2">Uncharacterized protein</fullName>
    </submittedName>
</protein>
<keyword evidence="1" id="KW-1133">Transmembrane helix</keyword>
<keyword evidence="1" id="KW-0812">Transmembrane</keyword>
<organism evidence="2">
    <name type="scientific">uncultured Dysgonomonas sp</name>
    <dbReference type="NCBI Taxonomy" id="206096"/>
    <lineage>
        <taxon>Bacteria</taxon>
        <taxon>Pseudomonadati</taxon>
        <taxon>Bacteroidota</taxon>
        <taxon>Bacteroidia</taxon>
        <taxon>Bacteroidales</taxon>
        <taxon>Dysgonomonadaceae</taxon>
        <taxon>Dysgonomonas</taxon>
        <taxon>environmental samples</taxon>
    </lineage>
</organism>
<dbReference type="AlphaFoldDB" id="A0A212IUL3"/>
<name>A0A212IUL3_9BACT</name>
<dbReference type="EMBL" id="FLUM01000001">
    <property type="protein sequence ID" value="SBV90874.1"/>
    <property type="molecule type" value="Genomic_DNA"/>
</dbReference>